<dbReference type="PROSITE" id="PS51367">
    <property type="entry name" value="THAUMATIN_2"/>
    <property type="match status" value="1"/>
</dbReference>
<dbReference type="SMART" id="SM00205">
    <property type="entry name" value="THN"/>
    <property type="match status" value="1"/>
</dbReference>
<dbReference type="GeneID" id="18916230"/>
<feature type="disulfide bond" evidence="1">
    <location>
        <begin position="95"/>
        <end position="101"/>
    </location>
</feature>
<dbReference type="Pfam" id="PF00314">
    <property type="entry name" value="Thaumatin"/>
    <property type="match status" value="1"/>
</dbReference>
<sequence>MVRRTTLLVLAASCTVGYTRTFTVLNACPFTIWPAMFTDLTAGTAVPDFATGWEAAPSTSVSFTVPDNWTAGRIWGRRDCNFNITTGPTCLTGWCNGGLLCDPHTGTGVPPASVAEWTLQGSGNQDFYDVSLVDGYDLPISITNNVGCPVADCTVDLGPICPQPIQGPFDSTGFAVGCKSACFANLDGDPTNSPNCCSGSFDTAATCPSSGVEFYSFFKGNCPDAYAYAFDESSGTALWMCDSGLNADYTLTFCPSPNGTTSALVSSSVASALPTSIAAGTGSSSSISSSGNPTTPSSIAPSSVPGSGRALSAALWPCILAGLLYLLLQ</sequence>
<dbReference type="PANTHER" id="PTHR31013">
    <property type="entry name" value="THAUMATIN FAMILY PROTEIN-RELATED"/>
    <property type="match status" value="1"/>
</dbReference>
<feature type="compositionally biased region" description="Low complexity" evidence="2">
    <location>
        <begin position="281"/>
        <end position="299"/>
    </location>
</feature>
<feature type="disulfide bond" evidence="1">
    <location>
        <begin position="153"/>
        <end position="222"/>
    </location>
</feature>
<feature type="disulfide bond" evidence="1">
    <location>
        <begin position="197"/>
        <end position="207"/>
    </location>
</feature>
<dbReference type="SUPFAM" id="SSF49870">
    <property type="entry name" value="Osmotin, thaumatin-like protein"/>
    <property type="match status" value="1"/>
</dbReference>
<evidence type="ECO:0000256" key="1">
    <source>
        <dbReference type="PIRSR" id="PIRSR002703-1"/>
    </source>
</evidence>
<dbReference type="OrthoDB" id="430315at2759"/>
<feature type="disulfide bond" evidence="1">
    <location>
        <begin position="148"/>
        <end position="241"/>
    </location>
</feature>
<feature type="disulfide bond" evidence="1">
    <location>
        <begin position="80"/>
        <end position="90"/>
    </location>
</feature>
<dbReference type="RefSeq" id="XP_007395198.1">
    <property type="nucleotide sequence ID" value="XM_007395136.1"/>
</dbReference>
<dbReference type="EMBL" id="JH930471">
    <property type="protein sequence ID" value="EKM57391.1"/>
    <property type="molecule type" value="Genomic_DNA"/>
</dbReference>
<accession>K5V476</accession>
<evidence type="ECO:0008006" key="5">
    <source>
        <dbReference type="Google" id="ProtNLM"/>
    </source>
</evidence>
<evidence type="ECO:0000313" key="4">
    <source>
        <dbReference type="Proteomes" id="UP000008370"/>
    </source>
</evidence>
<dbReference type="PRINTS" id="PR00347">
    <property type="entry name" value="THAUMATIN"/>
</dbReference>
<dbReference type="InterPro" id="IPR037176">
    <property type="entry name" value="Osmotin/thaumatin-like_sf"/>
</dbReference>
<feature type="disulfide bond" evidence="1">
    <location>
        <begin position="161"/>
        <end position="178"/>
    </location>
</feature>
<dbReference type="InParanoid" id="K5V476"/>
<organism evidence="3 4">
    <name type="scientific">Phanerochaete carnosa (strain HHB-10118-sp)</name>
    <name type="common">White-rot fungus</name>
    <name type="synonym">Peniophora carnosa</name>
    <dbReference type="NCBI Taxonomy" id="650164"/>
    <lineage>
        <taxon>Eukaryota</taxon>
        <taxon>Fungi</taxon>
        <taxon>Dikarya</taxon>
        <taxon>Basidiomycota</taxon>
        <taxon>Agaricomycotina</taxon>
        <taxon>Agaricomycetes</taxon>
        <taxon>Polyporales</taxon>
        <taxon>Phanerochaetaceae</taxon>
        <taxon>Phanerochaete</taxon>
    </lineage>
</organism>
<name>K5V476_PHACS</name>
<protein>
    <recommendedName>
        <fullName evidence="5">Thaumatin-like protein</fullName>
    </recommendedName>
</protein>
<dbReference type="HOGENOM" id="CLU_043181_4_0_1"/>
<feature type="disulfide bond" evidence="1">
    <location>
        <begin position="182"/>
        <end position="196"/>
    </location>
</feature>
<reference evidence="3 4" key="1">
    <citation type="journal article" date="2012" name="BMC Genomics">
        <title>Comparative genomics of the white-rot fungi, Phanerochaete carnosa and P. chrysosporium, to elucidate the genetic basis of the distinct wood types they colonize.</title>
        <authorList>
            <person name="Suzuki H."/>
            <person name="MacDonald J."/>
            <person name="Syed K."/>
            <person name="Salamov A."/>
            <person name="Hori C."/>
            <person name="Aerts A."/>
            <person name="Henrissat B."/>
            <person name="Wiebenga A."/>
            <person name="vanKuyk P.A."/>
            <person name="Barry K."/>
            <person name="Lindquist E."/>
            <person name="LaButti K."/>
            <person name="Lapidus A."/>
            <person name="Lucas S."/>
            <person name="Coutinho P."/>
            <person name="Gong Y."/>
            <person name="Samejima M."/>
            <person name="Mahadevan R."/>
            <person name="Abou-Zaid M."/>
            <person name="de Vries R.P."/>
            <person name="Igarashi K."/>
            <person name="Yadav J.S."/>
            <person name="Grigoriev I.V."/>
            <person name="Master E.R."/>
        </authorList>
    </citation>
    <scope>NUCLEOTIDE SEQUENCE [LARGE SCALE GENOMIC DNA]</scope>
    <source>
        <strain evidence="3 4">HHB-10118-sp</strain>
    </source>
</reference>
<dbReference type="Gene3D" id="2.60.110.10">
    <property type="entry name" value="Thaumatin"/>
    <property type="match status" value="1"/>
</dbReference>
<evidence type="ECO:0000256" key="2">
    <source>
        <dbReference type="SAM" id="MobiDB-lite"/>
    </source>
</evidence>
<keyword evidence="1" id="KW-1015">Disulfide bond</keyword>
<gene>
    <name evidence="3" type="ORF">PHACADRAFT_255113</name>
</gene>
<dbReference type="AlphaFoldDB" id="K5V476"/>
<dbReference type="Proteomes" id="UP000008370">
    <property type="component" value="Unassembled WGS sequence"/>
</dbReference>
<dbReference type="InterPro" id="IPR001938">
    <property type="entry name" value="Thaumatin"/>
</dbReference>
<dbReference type="PANTHER" id="PTHR31013:SF12">
    <property type="entry name" value="PATHOGENESIS-RELATED PROTEIN 5-LIKE"/>
    <property type="match status" value="1"/>
</dbReference>
<keyword evidence="4" id="KW-1185">Reference proteome</keyword>
<feature type="disulfide bond" evidence="1">
    <location>
        <begin position="28"/>
        <end position="254"/>
    </location>
</feature>
<feature type="region of interest" description="Disordered" evidence="2">
    <location>
        <begin position="281"/>
        <end position="301"/>
    </location>
</feature>
<dbReference type="KEGG" id="pco:PHACADRAFT_255113"/>
<evidence type="ECO:0000313" key="3">
    <source>
        <dbReference type="EMBL" id="EKM57391.1"/>
    </source>
</evidence>
<dbReference type="STRING" id="650164.K5V476"/>
<dbReference type="PIRSF" id="PIRSF002703">
    <property type="entry name" value="Thaumatin"/>
    <property type="match status" value="1"/>
</dbReference>
<proteinExistence type="predicted"/>